<feature type="transmembrane region" description="Helical" evidence="11">
    <location>
        <begin position="652"/>
        <end position="676"/>
    </location>
</feature>
<feature type="transmembrane region" description="Helical" evidence="11">
    <location>
        <begin position="619"/>
        <end position="640"/>
    </location>
</feature>
<keyword evidence="13" id="KW-1185">Reference proteome</keyword>
<evidence type="ECO:0000256" key="4">
    <source>
        <dbReference type="ARBA" id="ARBA00022729"/>
    </source>
</evidence>
<evidence type="ECO:0000256" key="5">
    <source>
        <dbReference type="ARBA" id="ARBA00022989"/>
    </source>
</evidence>
<feature type="transmembrane region" description="Helical" evidence="11">
    <location>
        <begin position="808"/>
        <end position="831"/>
    </location>
</feature>
<dbReference type="PANTHER" id="PTHR24061">
    <property type="entry name" value="CALCIUM-SENSING RECEPTOR-RELATED"/>
    <property type="match status" value="1"/>
</dbReference>
<accession>A0ABM3ZF08</accession>
<proteinExistence type="predicted"/>
<protein>
    <submittedName>
        <fullName evidence="14">Vomeronasal type-2 receptor 26-like</fullName>
    </submittedName>
</protein>
<feature type="transmembrane region" description="Helical" evidence="11">
    <location>
        <begin position="776"/>
        <end position="796"/>
    </location>
</feature>
<dbReference type="PROSITE" id="PS50259">
    <property type="entry name" value="G_PROTEIN_RECEP_F3_4"/>
    <property type="match status" value="1"/>
</dbReference>
<dbReference type="Pfam" id="PF00003">
    <property type="entry name" value="7tm_3"/>
    <property type="match status" value="1"/>
</dbReference>
<dbReference type="SUPFAM" id="SSF53822">
    <property type="entry name" value="Periplasmic binding protein-like I"/>
    <property type="match status" value="1"/>
</dbReference>
<keyword evidence="10" id="KW-0807">Transducer</keyword>
<evidence type="ECO:0000256" key="1">
    <source>
        <dbReference type="ARBA" id="ARBA00004651"/>
    </source>
</evidence>
<dbReference type="InterPro" id="IPR000068">
    <property type="entry name" value="GPCR_3_Ca_sens_rcpt-rel"/>
</dbReference>
<dbReference type="Pfam" id="PF01094">
    <property type="entry name" value="ANF_receptor"/>
    <property type="match status" value="1"/>
</dbReference>
<organism evidence="13 14">
    <name type="scientific">Pantherophis guttatus</name>
    <name type="common">Corn snake</name>
    <name type="synonym">Elaphe guttata</name>
    <dbReference type="NCBI Taxonomy" id="94885"/>
    <lineage>
        <taxon>Eukaryota</taxon>
        <taxon>Metazoa</taxon>
        <taxon>Chordata</taxon>
        <taxon>Craniata</taxon>
        <taxon>Vertebrata</taxon>
        <taxon>Euteleostomi</taxon>
        <taxon>Lepidosauria</taxon>
        <taxon>Squamata</taxon>
        <taxon>Bifurcata</taxon>
        <taxon>Unidentata</taxon>
        <taxon>Episquamata</taxon>
        <taxon>Toxicofera</taxon>
        <taxon>Serpentes</taxon>
        <taxon>Colubroidea</taxon>
        <taxon>Colubridae</taxon>
        <taxon>Colubrinae</taxon>
        <taxon>Pantherophis</taxon>
    </lineage>
</organism>
<dbReference type="InterPro" id="IPR017978">
    <property type="entry name" value="GPCR_3_C"/>
</dbReference>
<evidence type="ECO:0000256" key="7">
    <source>
        <dbReference type="ARBA" id="ARBA00023136"/>
    </source>
</evidence>
<keyword evidence="5 11" id="KW-1133">Transmembrane helix</keyword>
<feature type="transmembrane region" description="Helical" evidence="11">
    <location>
        <begin position="697"/>
        <end position="715"/>
    </location>
</feature>
<keyword evidence="6" id="KW-0297">G-protein coupled receptor</keyword>
<dbReference type="RefSeq" id="XP_060546953.1">
    <property type="nucleotide sequence ID" value="XM_060690970.1"/>
</dbReference>
<gene>
    <name evidence="14" type="primary">LOC132711598</name>
</gene>
<reference evidence="14" key="1">
    <citation type="submission" date="2025-08" db="UniProtKB">
        <authorList>
            <consortium name="RefSeq"/>
        </authorList>
    </citation>
    <scope>IDENTIFICATION</scope>
    <source>
        <tissue evidence="14">Blood</tissue>
    </source>
</reference>
<keyword evidence="8" id="KW-0675">Receptor</keyword>
<evidence type="ECO:0000256" key="3">
    <source>
        <dbReference type="ARBA" id="ARBA00022692"/>
    </source>
</evidence>
<evidence type="ECO:0000256" key="10">
    <source>
        <dbReference type="ARBA" id="ARBA00023224"/>
    </source>
</evidence>
<keyword evidence="7 11" id="KW-0472">Membrane</keyword>
<sequence>MREWCVTPLRTSSKGELNIAGIMSQSYVFLQPITFKTAPSLDLLDDIMILAQNYQHILALAFAVKEINENPHILPNITLGFLIYNSHLSASSTYLASMELLSTWKKFIPNYKCDSRSNAAAVIGGPDSNVCRHMSTILGIYKVPQLMYGSSPAMDNKCEEAFVQQMFPNWTHQYNGILHLLLYFRWTWIGVLYIEDENGERLVQKVLPFFSQSGICFDFIQKLPKHSFSSNTFNLVEKGVETYKITERSSYNVLFTHGELQTMLVFRVLIALSEYDRSTKAESKVWIMTAQMDFASLPFQRNTGIDFLHGALALAVHSEEISGFQTFLQTRKPSSEKEDGFFQLFWESVFGCSLSNRNSRDRPERTCTGEEKLNTLSESIFETRMTAHSYSIYNAVHTVAHALHLIHGMNSKQHTLSKEQKLLNQHSRQLHHFLRKVSFNNSAGENISFDQNGEKIAAFDIINWKTFPNQSFLRVKVGKIDPHISSNTSFIIDENNIVWPSRFNQTCPVSICNDNCFKGFSKRKKEGLPFCCYDCFPCPKGKISNQEDMDDCIQCPEGQFPNHGQDGCLLKEIIYLSHRESLGISLTVLALSFFFITALVLGIFIKYQDTPIVKANNRNLTYTLLVSLLLSFLCALLFIGQPEKVLCLIQQSAFGIIFTIAVSCVLAKTVIVILAFKATKPNSKMRKWVGKPLDNSIVFSCSFLQIIICITWLAVAPPFPDLDVHSLPAEILLECNEGSNVMFYCVLSFMGFLAIVSFIAAFLARTLPDTFNEAKFITFSMLIFCVVWLSFFPAYLSTKGKYMVAVEIFSILAASAGLLSCIFFPKIYIILVKPELNNRELLRIKH</sequence>
<dbReference type="Gene3D" id="2.10.50.30">
    <property type="entry name" value="GPCR, family 3, nine cysteines domain"/>
    <property type="match status" value="1"/>
</dbReference>
<dbReference type="InterPro" id="IPR038550">
    <property type="entry name" value="GPCR_3_9-Cys_sf"/>
</dbReference>
<dbReference type="InterPro" id="IPR017979">
    <property type="entry name" value="GPCR_3_CS"/>
</dbReference>
<keyword evidence="3 11" id="KW-0812">Transmembrane</keyword>
<keyword evidence="2" id="KW-1003">Cell membrane</keyword>
<evidence type="ECO:0000256" key="8">
    <source>
        <dbReference type="ARBA" id="ARBA00023170"/>
    </source>
</evidence>
<dbReference type="InterPro" id="IPR001828">
    <property type="entry name" value="ANF_lig-bd_rcpt"/>
</dbReference>
<dbReference type="PRINTS" id="PR00248">
    <property type="entry name" value="GPCRMGR"/>
</dbReference>
<dbReference type="Pfam" id="PF07562">
    <property type="entry name" value="NCD3G"/>
    <property type="match status" value="1"/>
</dbReference>
<feature type="domain" description="G-protein coupled receptors family 3 profile" evidence="12">
    <location>
        <begin position="582"/>
        <end position="846"/>
    </location>
</feature>
<dbReference type="InterPro" id="IPR004073">
    <property type="entry name" value="GPCR_3_vmron_rcpt_2"/>
</dbReference>
<dbReference type="GeneID" id="132711598"/>
<evidence type="ECO:0000256" key="11">
    <source>
        <dbReference type="SAM" id="Phobius"/>
    </source>
</evidence>
<name>A0ABM3ZF08_PANGU</name>
<evidence type="ECO:0000313" key="14">
    <source>
        <dbReference type="RefSeq" id="XP_060546953.1"/>
    </source>
</evidence>
<evidence type="ECO:0000259" key="12">
    <source>
        <dbReference type="PROSITE" id="PS50259"/>
    </source>
</evidence>
<dbReference type="PRINTS" id="PR01535">
    <property type="entry name" value="VOMERONASL2R"/>
</dbReference>
<dbReference type="InterPro" id="IPR011500">
    <property type="entry name" value="GPCR_3_9-Cys_dom"/>
</dbReference>
<dbReference type="InterPro" id="IPR028082">
    <property type="entry name" value="Peripla_BP_I"/>
</dbReference>
<dbReference type="CDD" id="cd15283">
    <property type="entry name" value="7tmC_V2R_pheromone"/>
    <property type="match status" value="1"/>
</dbReference>
<dbReference type="PANTHER" id="PTHR24061:SF599">
    <property type="entry name" value="G-PROTEIN COUPLED RECEPTORS FAMILY 3 PROFILE DOMAIN-CONTAINING PROTEIN"/>
    <property type="match status" value="1"/>
</dbReference>
<dbReference type="Gene3D" id="3.40.50.2300">
    <property type="match status" value="2"/>
</dbReference>
<dbReference type="InterPro" id="IPR000337">
    <property type="entry name" value="GPCR_3"/>
</dbReference>
<dbReference type="PROSITE" id="PS00981">
    <property type="entry name" value="G_PROTEIN_RECEP_F3_3"/>
    <property type="match status" value="1"/>
</dbReference>
<evidence type="ECO:0000256" key="6">
    <source>
        <dbReference type="ARBA" id="ARBA00023040"/>
    </source>
</evidence>
<feature type="transmembrane region" description="Helical" evidence="11">
    <location>
        <begin position="741"/>
        <end position="764"/>
    </location>
</feature>
<keyword evidence="4" id="KW-0732">Signal</keyword>
<feature type="transmembrane region" description="Helical" evidence="11">
    <location>
        <begin position="582"/>
        <end position="607"/>
    </location>
</feature>
<evidence type="ECO:0000256" key="9">
    <source>
        <dbReference type="ARBA" id="ARBA00023180"/>
    </source>
</evidence>
<comment type="subcellular location">
    <subcellularLocation>
        <location evidence="1">Cell membrane</location>
        <topology evidence="1">Multi-pass membrane protein</topology>
    </subcellularLocation>
</comment>
<dbReference type="Proteomes" id="UP001652622">
    <property type="component" value="Unplaced"/>
</dbReference>
<keyword evidence="9" id="KW-0325">Glycoprotein</keyword>
<evidence type="ECO:0000313" key="13">
    <source>
        <dbReference type="Proteomes" id="UP001652622"/>
    </source>
</evidence>
<evidence type="ECO:0000256" key="2">
    <source>
        <dbReference type="ARBA" id="ARBA00022475"/>
    </source>
</evidence>